<feature type="transmembrane region" description="Helical" evidence="7">
    <location>
        <begin position="74"/>
        <end position="99"/>
    </location>
</feature>
<dbReference type="AlphaFoldDB" id="E6LWQ2"/>
<dbReference type="InterPro" id="IPR032816">
    <property type="entry name" value="VTT_dom"/>
</dbReference>
<dbReference type="EMBL" id="AEPY01000003">
    <property type="protein sequence ID" value="EFU80730.1"/>
    <property type="molecule type" value="Genomic_DNA"/>
</dbReference>
<dbReference type="Pfam" id="PF09335">
    <property type="entry name" value="VTT_dom"/>
    <property type="match status" value="1"/>
</dbReference>
<evidence type="ECO:0000256" key="1">
    <source>
        <dbReference type="ARBA" id="ARBA00004651"/>
    </source>
</evidence>
<accession>E6LWQ2</accession>
<keyword evidence="6 7" id="KW-0472">Membrane</keyword>
<evidence type="ECO:0000256" key="5">
    <source>
        <dbReference type="ARBA" id="ARBA00022989"/>
    </source>
</evidence>
<proteinExistence type="inferred from homology"/>
<evidence type="ECO:0000256" key="4">
    <source>
        <dbReference type="ARBA" id="ARBA00022692"/>
    </source>
</evidence>
<dbReference type="GO" id="GO:0005886">
    <property type="term" value="C:plasma membrane"/>
    <property type="evidence" value="ECO:0007669"/>
    <property type="project" value="UniProtKB-SubCell"/>
</dbReference>
<dbReference type="HOGENOM" id="CLU_044208_6_0_11"/>
<feature type="transmembrane region" description="Helical" evidence="7">
    <location>
        <begin position="31"/>
        <end position="54"/>
    </location>
</feature>
<keyword evidence="5 7" id="KW-1133">Transmembrane helix</keyword>
<evidence type="ECO:0000256" key="7">
    <source>
        <dbReference type="RuleBase" id="RU367016"/>
    </source>
</evidence>
<keyword evidence="4 7" id="KW-0812">Transmembrane</keyword>
<dbReference type="InterPro" id="IPR032818">
    <property type="entry name" value="DedA-like"/>
</dbReference>
<name>E6LWQ2_9ACTO</name>
<comment type="caution">
    <text evidence="9">The sequence shown here is derived from an EMBL/GenBank/DDBJ whole genome shotgun (WGS) entry which is preliminary data.</text>
</comment>
<evidence type="ECO:0000256" key="3">
    <source>
        <dbReference type="ARBA" id="ARBA00022475"/>
    </source>
</evidence>
<comment type="subcellular location">
    <subcellularLocation>
        <location evidence="1 7">Cell membrane</location>
        <topology evidence="1 7">Multi-pass membrane protein</topology>
    </subcellularLocation>
</comment>
<evidence type="ECO:0000256" key="2">
    <source>
        <dbReference type="ARBA" id="ARBA00010792"/>
    </source>
</evidence>
<reference evidence="9 10" key="1">
    <citation type="submission" date="2010-12" db="EMBL/GenBank/DDBJ databases">
        <authorList>
            <person name="Muzny D."/>
            <person name="Qin X."/>
            <person name="Deng J."/>
            <person name="Jiang H."/>
            <person name="Liu Y."/>
            <person name="Qu J."/>
            <person name="Song X.-Z."/>
            <person name="Zhang L."/>
            <person name="Thornton R."/>
            <person name="Coyle M."/>
            <person name="Francisco L."/>
            <person name="Jackson L."/>
            <person name="Javaid M."/>
            <person name="Korchina V."/>
            <person name="Kovar C."/>
            <person name="Mata R."/>
            <person name="Mathew T."/>
            <person name="Ngo R."/>
            <person name="Nguyen L."/>
            <person name="Nguyen N."/>
            <person name="Okwuonu G."/>
            <person name="Ongeri F."/>
            <person name="Pham C."/>
            <person name="Simmons D."/>
            <person name="Wilczek-Boney K."/>
            <person name="Hale W."/>
            <person name="Jakkamsetti A."/>
            <person name="Pham P."/>
            <person name="Ruth R."/>
            <person name="San Lucas F."/>
            <person name="Warren J."/>
            <person name="Zhang J."/>
            <person name="Zhao Z."/>
            <person name="Zhou C."/>
            <person name="Zhu D."/>
            <person name="Lee S."/>
            <person name="Bess C."/>
            <person name="Blankenburg K."/>
            <person name="Forbes L."/>
            <person name="Fu Q."/>
            <person name="Gubbala S."/>
            <person name="Hirani K."/>
            <person name="Jayaseelan J.C."/>
            <person name="Lara F."/>
            <person name="Munidasa M."/>
            <person name="Palculict T."/>
            <person name="Patil S."/>
            <person name="Pu L.-L."/>
            <person name="Saada N."/>
            <person name="Tang L."/>
            <person name="Weissenberger G."/>
            <person name="Zhu Y."/>
            <person name="Hemphill L."/>
            <person name="Shang Y."/>
            <person name="Youmans B."/>
            <person name="Ayvaz T."/>
            <person name="Ross M."/>
            <person name="Santibanez J."/>
            <person name="Aqrawi P."/>
            <person name="Gross S."/>
            <person name="Joshi V."/>
            <person name="Fowler G."/>
            <person name="Nazareth L."/>
            <person name="Reid J."/>
            <person name="Worley K."/>
            <person name="Petrosino J."/>
            <person name="Highlander S."/>
            <person name="Gibbs R."/>
        </authorList>
    </citation>
    <scope>NUCLEOTIDE SEQUENCE [LARGE SCALE GENOMIC DNA]</scope>
    <source>
        <strain evidence="9 10">ATCC 51333</strain>
    </source>
</reference>
<dbReference type="PANTHER" id="PTHR30353">
    <property type="entry name" value="INNER MEMBRANE PROTEIN DEDA-RELATED"/>
    <property type="match status" value="1"/>
</dbReference>
<organism evidence="9 10">
    <name type="scientific">Mobiluncus curtisii ATCC 51333</name>
    <dbReference type="NCBI Taxonomy" id="887326"/>
    <lineage>
        <taxon>Bacteria</taxon>
        <taxon>Bacillati</taxon>
        <taxon>Actinomycetota</taxon>
        <taxon>Actinomycetes</taxon>
        <taxon>Actinomycetales</taxon>
        <taxon>Actinomycetaceae</taxon>
        <taxon>Mobiluncus</taxon>
    </lineage>
</organism>
<evidence type="ECO:0000259" key="8">
    <source>
        <dbReference type="Pfam" id="PF09335"/>
    </source>
</evidence>
<protein>
    <submittedName>
        <fullName evidence="9">SNARE-like domain protein</fullName>
    </submittedName>
</protein>
<feature type="transmembrane region" description="Helical" evidence="7">
    <location>
        <begin position="192"/>
        <end position="210"/>
    </location>
</feature>
<evidence type="ECO:0000256" key="6">
    <source>
        <dbReference type="ARBA" id="ARBA00023136"/>
    </source>
</evidence>
<evidence type="ECO:0000313" key="9">
    <source>
        <dbReference type="EMBL" id="EFU80730.1"/>
    </source>
</evidence>
<sequence length="226" mass="24442">MIKIGTMVFTANLLEWLKDPGALLEHLISSYGVWMVAIVALIVFIESGVLFPVLPGDSMLFALGLLQDRMPVNLAVILFVLIVAAIAGAQVGYWFGLLFGERFFKPDARVLKTEYLDSAQVFFHKWGGPAVVLGRFIPFARTFVPIAAGIGRYGWAHFTLWNVIGSIAWTGVFIVAGISLGGVPFIRNNVELIAVIIIAASVIPIALGILKKTLSKTPESGDAEGK</sequence>
<evidence type="ECO:0000313" key="10">
    <source>
        <dbReference type="Proteomes" id="UP000005573"/>
    </source>
</evidence>
<keyword evidence="3 7" id="KW-1003">Cell membrane</keyword>
<dbReference type="RefSeq" id="WP_004008885.1">
    <property type="nucleotide sequence ID" value="NZ_GL622340.1"/>
</dbReference>
<dbReference type="PANTHER" id="PTHR30353:SF0">
    <property type="entry name" value="TRANSMEMBRANE PROTEIN"/>
    <property type="match status" value="1"/>
</dbReference>
<dbReference type="Proteomes" id="UP000005573">
    <property type="component" value="Unassembled WGS sequence"/>
</dbReference>
<feature type="transmembrane region" description="Helical" evidence="7">
    <location>
        <begin position="160"/>
        <end position="186"/>
    </location>
</feature>
<comment type="similarity">
    <text evidence="2 7">Belongs to the DedA family.</text>
</comment>
<feature type="domain" description="VTT" evidence="8">
    <location>
        <begin position="54"/>
        <end position="178"/>
    </location>
</feature>
<gene>
    <name evidence="9" type="ORF">HMPREF0388_0449</name>
</gene>